<evidence type="ECO:0000256" key="1">
    <source>
        <dbReference type="ARBA" id="ARBA00004123"/>
    </source>
</evidence>
<dbReference type="Gene3D" id="3.30.730.10">
    <property type="entry name" value="AP2/ERF domain"/>
    <property type="match status" value="1"/>
</dbReference>
<evidence type="ECO:0000313" key="11">
    <source>
        <dbReference type="Proteomes" id="UP001497512"/>
    </source>
</evidence>
<evidence type="ECO:0000256" key="8">
    <source>
        <dbReference type="SAM" id="MobiDB-lite"/>
    </source>
</evidence>
<dbReference type="SMART" id="SM00380">
    <property type="entry name" value="AP2"/>
    <property type="match status" value="1"/>
</dbReference>
<keyword evidence="6" id="KW-0539">Nucleus</keyword>
<protein>
    <recommendedName>
        <fullName evidence="9">AP2/ERF domain-containing protein</fullName>
    </recommendedName>
</protein>
<gene>
    <name evidence="10" type="ORF">CSSPTR1EN2_LOCUS6093</name>
</gene>
<keyword evidence="3" id="KW-0238">DNA-binding</keyword>
<keyword evidence="5" id="KW-0804">Transcription</keyword>
<feature type="compositionally biased region" description="Basic and acidic residues" evidence="8">
    <location>
        <begin position="1"/>
        <end position="20"/>
    </location>
</feature>
<evidence type="ECO:0000256" key="4">
    <source>
        <dbReference type="ARBA" id="ARBA00023159"/>
    </source>
</evidence>
<evidence type="ECO:0000256" key="6">
    <source>
        <dbReference type="ARBA" id="ARBA00023242"/>
    </source>
</evidence>
<evidence type="ECO:0000313" key="10">
    <source>
        <dbReference type="EMBL" id="CAK9201810.1"/>
    </source>
</evidence>
<name>A0ABP0TQ88_9BRYO</name>
<organism evidence="10 11">
    <name type="scientific">Sphagnum troendelagicum</name>
    <dbReference type="NCBI Taxonomy" id="128251"/>
    <lineage>
        <taxon>Eukaryota</taxon>
        <taxon>Viridiplantae</taxon>
        <taxon>Streptophyta</taxon>
        <taxon>Embryophyta</taxon>
        <taxon>Bryophyta</taxon>
        <taxon>Sphagnophytina</taxon>
        <taxon>Sphagnopsida</taxon>
        <taxon>Sphagnales</taxon>
        <taxon>Sphagnaceae</taxon>
        <taxon>Sphagnum</taxon>
    </lineage>
</organism>
<evidence type="ECO:0000256" key="5">
    <source>
        <dbReference type="ARBA" id="ARBA00023163"/>
    </source>
</evidence>
<evidence type="ECO:0000256" key="2">
    <source>
        <dbReference type="ARBA" id="ARBA00023015"/>
    </source>
</evidence>
<proteinExistence type="inferred from homology"/>
<dbReference type="PANTHER" id="PTHR31839">
    <property type="entry name" value="DEHYDRATION-RESPONSIVE ELEMENT-BINDING PROTEIN 1D"/>
    <property type="match status" value="1"/>
</dbReference>
<accession>A0ABP0TQ88</accession>
<dbReference type="CDD" id="cd00018">
    <property type="entry name" value="AP2"/>
    <property type="match status" value="1"/>
</dbReference>
<evidence type="ECO:0000256" key="3">
    <source>
        <dbReference type="ARBA" id="ARBA00023125"/>
    </source>
</evidence>
<feature type="compositionally biased region" description="Gly residues" evidence="8">
    <location>
        <begin position="33"/>
        <end position="42"/>
    </location>
</feature>
<comment type="similarity">
    <text evidence="7">Belongs to the AP2/ERF transcription factor family. ERF subfamily.</text>
</comment>
<evidence type="ECO:0000259" key="9">
    <source>
        <dbReference type="PROSITE" id="PS51032"/>
    </source>
</evidence>
<dbReference type="Proteomes" id="UP001497512">
    <property type="component" value="Chromosome 13"/>
</dbReference>
<dbReference type="PANTHER" id="PTHR31839:SF2">
    <property type="entry name" value="DEHYDRATION-RESPONSIVE ELEMENT-BINDING PROTEIN 1D"/>
    <property type="match status" value="1"/>
</dbReference>
<evidence type="ECO:0000256" key="7">
    <source>
        <dbReference type="ARBA" id="ARBA00024343"/>
    </source>
</evidence>
<keyword evidence="4" id="KW-0010">Activator</keyword>
<dbReference type="InterPro" id="IPR016177">
    <property type="entry name" value="DNA-bd_dom_sf"/>
</dbReference>
<dbReference type="Pfam" id="PF00847">
    <property type="entry name" value="AP2"/>
    <property type="match status" value="1"/>
</dbReference>
<dbReference type="InterPro" id="IPR001471">
    <property type="entry name" value="AP2/ERF_dom"/>
</dbReference>
<feature type="region of interest" description="Disordered" evidence="8">
    <location>
        <begin position="1"/>
        <end position="48"/>
    </location>
</feature>
<sequence length="149" mass="16859">MRLHASPERSYKLRNIDLNKEPPPWDTDDVSGGATGSGGGGDTMAFRGVRHRPELNKWVTEIRPTSQKRKIWLGTYETPQEAARAYDAGIFYTKKKIPYNFADSPHHLHNQPIPPELPWDAFAALVKQKATLAAKRHRVNNLQEFATAQ</sequence>
<reference evidence="10" key="1">
    <citation type="submission" date="2024-02" db="EMBL/GenBank/DDBJ databases">
        <authorList>
            <consortium name="ELIXIR-Norway"/>
            <consortium name="Elixir Norway"/>
        </authorList>
    </citation>
    <scope>NUCLEOTIDE SEQUENCE</scope>
</reference>
<dbReference type="SUPFAM" id="SSF54171">
    <property type="entry name" value="DNA-binding domain"/>
    <property type="match status" value="1"/>
</dbReference>
<keyword evidence="2" id="KW-0805">Transcription regulation</keyword>
<dbReference type="PROSITE" id="PS51032">
    <property type="entry name" value="AP2_ERF"/>
    <property type="match status" value="1"/>
</dbReference>
<feature type="domain" description="AP2/ERF" evidence="9">
    <location>
        <begin position="45"/>
        <end position="105"/>
    </location>
</feature>
<dbReference type="InterPro" id="IPR036955">
    <property type="entry name" value="AP2/ERF_dom_sf"/>
</dbReference>
<keyword evidence="11" id="KW-1185">Reference proteome</keyword>
<dbReference type="InterPro" id="IPR045277">
    <property type="entry name" value="DRE1A-I"/>
</dbReference>
<dbReference type="EMBL" id="OZ019905">
    <property type="protein sequence ID" value="CAK9201810.1"/>
    <property type="molecule type" value="Genomic_DNA"/>
</dbReference>
<comment type="subcellular location">
    <subcellularLocation>
        <location evidence="1">Nucleus</location>
    </subcellularLocation>
</comment>